<evidence type="ECO:0000313" key="2">
    <source>
        <dbReference type="Proteomes" id="UP000034492"/>
    </source>
</evidence>
<evidence type="ECO:0000313" key="1">
    <source>
        <dbReference type="EMBL" id="KKQ10558.1"/>
    </source>
</evidence>
<reference evidence="1 2" key="1">
    <citation type="journal article" date="2015" name="Nature">
        <title>rRNA introns, odd ribosomes, and small enigmatic genomes across a large radiation of phyla.</title>
        <authorList>
            <person name="Brown C.T."/>
            <person name="Hug L.A."/>
            <person name="Thomas B.C."/>
            <person name="Sharon I."/>
            <person name="Castelle C.J."/>
            <person name="Singh A."/>
            <person name="Wilkins M.J."/>
            <person name="Williams K.H."/>
            <person name="Banfield J.F."/>
        </authorList>
    </citation>
    <scope>NUCLEOTIDE SEQUENCE [LARGE SCALE GENOMIC DNA]</scope>
</reference>
<dbReference type="AlphaFoldDB" id="A0A0G0EUF9"/>
<sequence length="108" mass="12116">MEFFASSSAISTNFFVKSGNEIPAVISTPGKNLSIKSLVSAFNTDGKPNSIISRISLTPLRWEAKIFHFDVGILFDSQNFLKEILYQPFLNDLQPPPIYGLFKVFKNL</sequence>
<organism evidence="1 2">
    <name type="scientific">Candidatus Daviesbacteria bacterium GW2011_GWB1_36_5</name>
    <dbReference type="NCBI Taxonomy" id="1618426"/>
    <lineage>
        <taxon>Bacteria</taxon>
        <taxon>Candidatus Daviesiibacteriota</taxon>
    </lineage>
</organism>
<dbReference type="EMBL" id="LBSA01000003">
    <property type="protein sequence ID" value="KKQ10558.1"/>
    <property type="molecule type" value="Genomic_DNA"/>
</dbReference>
<proteinExistence type="predicted"/>
<protein>
    <submittedName>
        <fullName evidence="1">Uncharacterized protein</fullName>
    </submittedName>
</protein>
<dbReference type="Proteomes" id="UP000034492">
    <property type="component" value="Unassembled WGS sequence"/>
</dbReference>
<accession>A0A0G0EUF9</accession>
<name>A0A0G0EUF9_9BACT</name>
<comment type="caution">
    <text evidence="1">The sequence shown here is derived from an EMBL/GenBank/DDBJ whole genome shotgun (WGS) entry which is preliminary data.</text>
</comment>
<gene>
    <name evidence="1" type="ORF">US19_C0003G0053</name>
</gene>